<reference evidence="2 3" key="1">
    <citation type="submission" date="2022-04" db="EMBL/GenBank/DDBJ databases">
        <title>Genome diversity in the genus Frankia.</title>
        <authorList>
            <person name="Carlos-Shanley C."/>
            <person name="Hahn D."/>
        </authorList>
    </citation>
    <scope>NUCLEOTIDE SEQUENCE [LARGE SCALE GENOMIC DNA]</scope>
    <source>
        <strain evidence="2 3">Ag45/Mut15</strain>
    </source>
</reference>
<dbReference type="InterPro" id="IPR037523">
    <property type="entry name" value="VOC_core"/>
</dbReference>
<dbReference type="EMBL" id="JALKFT010000052">
    <property type="protein sequence ID" value="MCK9878921.1"/>
    <property type="molecule type" value="Genomic_DNA"/>
</dbReference>
<protein>
    <submittedName>
        <fullName evidence="2">VOC family protein</fullName>
    </submittedName>
</protein>
<dbReference type="RefSeq" id="WP_248826981.1">
    <property type="nucleotide sequence ID" value="NZ_JALKFT010000052.1"/>
</dbReference>
<evidence type="ECO:0000313" key="2">
    <source>
        <dbReference type="EMBL" id="MCK9878921.1"/>
    </source>
</evidence>
<keyword evidence="3" id="KW-1185">Reference proteome</keyword>
<gene>
    <name evidence="2" type="ORF">MXD59_24705</name>
</gene>
<evidence type="ECO:0000313" key="3">
    <source>
        <dbReference type="Proteomes" id="UP001201873"/>
    </source>
</evidence>
<organism evidence="2 3">
    <name type="scientific">Frankia umida</name>
    <dbReference type="NCBI Taxonomy" id="573489"/>
    <lineage>
        <taxon>Bacteria</taxon>
        <taxon>Bacillati</taxon>
        <taxon>Actinomycetota</taxon>
        <taxon>Actinomycetes</taxon>
        <taxon>Frankiales</taxon>
        <taxon>Frankiaceae</taxon>
        <taxon>Frankia</taxon>
    </lineage>
</organism>
<dbReference type="PANTHER" id="PTHR36503">
    <property type="entry name" value="BLR2520 PROTEIN"/>
    <property type="match status" value="1"/>
</dbReference>
<dbReference type="PROSITE" id="PS51819">
    <property type="entry name" value="VOC"/>
    <property type="match status" value="1"/>
</dbReference>
<accession>A0ABT0K531</accession>
<evidence type="ECO:0000259" key="1">
    <source>
        <dbReference type="PROSITE" id="PS51819"/>
    </source>
</evidence>
<sequence>MGPEGEEQAVRPRIHVITLGVGDLERSLAFYRDGLGFPSSGIIGTEFTGSATEPSGATAMFTLDDGLVLSLYPRAELAKDAGVDPARVAGSGVAFGHTVGRREDVDRVLELARRAGGTVPGPPHERPWGLYAGHFGDPDGHLWEVVYFIPKAGLVDDPARATGQYVTQGSPS</sequence>
<dbReference type="Gene3D" id="3.10.180.10">
    <property type="entry name" value="2,3-Dihydroxybiphenyl 1,2-Dioxygenase, domain 1"/>
    <property type="match status" value="1"/>
</dbReference>
<feature type="domain" description="VOC" evidence="1">
    <location>
        <begin position="13"/>
        <end position="148"/>
    </location>
</feature>
<dbReference type="InterPro" id="IPR029068">
    <property type="entry name" value="Glyas_Bleomycin-R_OHBP_Dase"/>
</dbReference>
<proteinExistence type="predicted"/>
<dbReference type="InterPro" id="IPR004360">
    <property type="entry name" value="Glyas_Fos-R_dOase_dom"/>
</dbReference>
<name>A0ABT0K531_9ACTN</name>
<dbReference type="Pfam" id="PF00903">
    <property type="entry name" value="Glyoxalase"/>
    <property type="match status" value="1"/>
</dbReference>
<comment type="caution">
    <text evidence="2">The sequence shown here is derived from an EMBL/GenBank/DDBJ whole genome shotgun (WGS) entry which is preliminary data.</text>
</comment>
<dbReference type="PANTHER" id="PTHR36503:SF1">
    <property type="entry name" value="BLR2520 PROTEIN"/>
    <property type="match status" value="1"/>
</dbReference>
<dbReference type="SUPFAM" id="SSF54593">
    <property type="entry name" value="Glyoxalase/Bleomycin resistance protein/Dihydroxybiphenyl dioxygenase"/>
    <property type="match status" value="1"/>
</dbReference>
<dbReference type="Proteomes" id="UP001201873">
    <property type="component" value="Unassembled WGS sequence"/>
</dbReference>